<comment type="caution">
    <text evidence="2">The sequence shown here is derived from an EMBL/GenBank/DDBJ whole genome shotgun (WGS) entry which is preliminary data.</text>
</comment>
<sequence>MNSGDDNVELLNIAIQRLIEERKKKREISGVDFDEDDDEQILLSRLLSQLESLKADRALRQPEASKEETEIDDKNAGGEHEIDKEEIVKELNKVKKQNTVTHWLLSIMIVVTVAWQISEVSLILKLKEGVSHPFRSFGGFLTGMLRGQGRKGEAEDKPNHIQAPPLPPPLKIPEIPHVELPDLSTNVNRH</sequence>
<dbReference type="EMBL" id="BTGU01000030">
    <property type="protein sequence ID" value="GMN49264.1"/>
    <property type="molecule type" value="Genomic_DNA"/>
</dbReference>
<keyword evidence="3" id="KW-1185">Reference proteome</keyword>
<dbReference type="AlphaFoldDB" id="A0AA88AB24"/>
<gene>
    <name evidence="2" type="ORF">TIFTF001_018435</name>
</gene>
<feature type="region of interest" description="Disordered" evidence="1">
    <location>
        <begin position="149"/>
        <end position="175"/>
    </location>
</feature>
<dbReference type="PANTHER" id="PTHR35280">
    <property type="entry name" value="F17L21.9"/>
    <property type="match status" value="1"/>
</dbReference>
<evidence type="ECO:0000313" key="2">
    <source>
        <dbReference type="EMBL" id="GMN49264.1"/>
    </source>
</evidence>
<evidence type="ECO:0000313" key="3">
    <source>
        <dbReference type="Proteomes" id="UP001187192"/>
    </source>
</evidence>
<feature type="compositionally biased region" description="Basic and acidic residues" evidence="1">
    <location>
        <begin position="150"/>
        <end position="159"/>
    </location>
</feature>
<proteinExistence type="predicted"/>
<organism evidence="2 3">
    <name type="scientific">Ficus carica</name>
    <name type="common">Common fig</name>
    <dbReference type="NCBI Taxonomy" id="3494"/>
    <lineage>
        <taxon>Eukaryota</taxon>
        <taxon>Viridiplantae</taxon>
        <taxon>Streptophyta</taxon>
        <taxon>Embryophyta</taxon>
        <taxon>Tracheophyta</taxon>
        <taxon>Spermatophyta</taxon>
        <taxon>Magnoliopsida</taxon>
        <taxon>eudicotyledons</taxon>
        <taxon>Gunneridae</taxon>
        <taxon>Pentapetalae</taxon>
        <taxon>rosids</taxon>
        <taxon>fabids</taxon>
        <taxon>Rosales</taxon>
        <taxon>Moraceae</taxon>
        <taxon>Ficeae</taxon>
        <taxon>Ficus</taxon>
    </lineage>
</organism>
<dbReference type="Gramene" id="FCD_00013842-RA">
    <property type="protein sequence ID" value="FCD_00013842-RA:cds"/>
    <property type="gene ID" value="FCD_00013842"/>
</dbReference>
<feature type="region of interest" description="Disordered" evidence="1">
    <location>
        <begin position="58"/>
        <end position="81"/>
    </location>
</feature>
<dbReference type="Proteomes" id="UP001187192">
    <property type="component" value="Unassembled WGS sequence"/>
</dbReference>
<protein>
    <submittedName>
        <fullName evidence="2">Uncharacterized protein</fullName>
    </submittedName>
</protein>
<name>A0AA88AB24_FICCA</name>
<dbReference type="PANTHER" id="PTHR35280:SF1">
    <property type="entry name" value="F17L21.9"/>
    <property type="match status" value="1"/>
</dbReference>
<accession>A0AA88AB24</accession>
<reference evidence="2" key="1">
    <citation type="submission" date="2023-07" db="EMBL/GenBank/DDBJ databases">
        <title>draft genome sequence of fig (Ficus carica).</title>
        <authorList>
            <person name="Takahashi T."/>
            <person name="Nishimura K."/>
        </authorList>
    </citation>
    <scope>NUCLEOTIDE SEQUENCE</scope>
</reference>
<evidence type="ECO:0000256" key="1">
    <source>
        <dbReference type="SAM" id="MobiDB-lite"/>
    </source>
</evidence>